<reference evidence="2" key="1">
    <citation type="submission" date="2017-02" db="UniProtKB">
        <authorList>
            <consortium name="WormBaseParasite"/>
        </authorList>
    </citation>
    <scope>IDENTIFICATION</scope>
</reference>
<dbReference type="WBParaSite" id="HNAJ_0000281501-mRNA-1">
    <property type="protein sequence ID" value="HNAJ_0000281501-mRNA-1"/>
    <property type="gene ID" value="HNAJ_0000281501"/>
</dbReference>
<proteinExistence type="predicted"/>
<sequence>LFLFLLTITSYNWVICISNSLHKWNLTVSLVLCFRNMQTE</sequence>
<feature type="chain" id="PRO_5006448697" evidence="1">
    <location>
        <begin position="17"/>
        <end position="40"/>
    </location>
</feature>
<keyword evidence="1" id="KW-0732">Signal</keyword>
<organism evidence="2">
    <name type="scientific">Rodentolepis nana</name>
    <name type="common">Dwarf tapeworm</name>
    <name type="synonym">Hymenolepis nana</name>
    <dbReference type="NCBI Taxonomy" id="102285"/>
    <lineage>
        <taxon>Eukaryota</taxon>
        <taxon>Metazoa</taxon>
        <taxon>Spiralia</taxon>
        <taxon>Lophotrochozoa</taxon>
        <taxon>Platyhelminthes</taxon>
        <taxon>Cestoda</taxon>
        <taxon>Eucestoda</taxon>
        <taxon>Cyclophyllidea</taxon>
        <taxon>Hymenolepididae</taxon>
        <taxon>Rodentolepis</taxon>
    </lineage>
</organism>
<accession>A0A0R3T6X7</accession>
<evidence type="ECO:0000313" key="2">
    <source>
        <dbReference type="WBParaSite" id="HNAJ_0000281501-mRNA-1"/>
    </source>
</evidence>
<dbReference type="AlphaFoldDB" id="A0A0R3T6X7"/>
<protein>
    <submittedName>
        <fullName evidence="2">Ovule protein</fullName>
    </submittedName>
</protein>
<evidence type="ECO:0000256" key="1">
    <source>
        <dbReference type="SAM" id="SignalP"/>
    </source>
</evidence>
<feature type="signal peptide" evidence="1">
    <location>
        <begin position="1"/>
        <end position="16"/>
    </location>
</feature>
<name>A0A0R3T6X7_RODNA</name>